<evidence type="ECO:0000256" key="3">
    <source>
        <dbReference type="ARBA" id="ARBA00022692"/>
    </source>
</evidence>
<feature type="transmembrane region" description="Helical" evidence="6">
    <location>
        <begin position="222"/>
        <end position="243"/>
    </location>
</feature>
<evidence type="ECO:0000256" key="4">
    <source>
        <dbReference type="ARBA" id="ARBA00022989"/>
    </source>
</evidence>
<reference evidence="9" key="1">
    <citation type="submission" date="2016-01" db="EMBL/GenBank/DDBJ databases">
        <authorList>
            <person name="Mitreva M."/>
            <person name="Pepin K.H."/>
            <person name="Mihindukulasuriya K.A."/>
            <person name="Fulton R."/>
            <person name="Fronick C."/>
            <person name="O'Laughlin M."/>
            <person name="Miner T."/>
            <person name="Herter B."/>
            <person name="Rosa B.A."/>
            <person name="Cordes M."/>
            <person name="Tomlinson C."/>
            <person name="Wollam A."/>
            <person name="Palsikar V.B."/>
            <person name="Mardis E.R."/>
            <person name="Wilson R.K."/>
        </authorList>
    </citation>
    <scope>NUCLEOTIDE SEQUENCE [LARGE SCALE GENOMIC DNA]</scope>
    <source>
        <strain evidence="9">GED7749B</strain>
    </source>
</reference>
<feature type="transmembrane region" description="Helical" evidence="6">
    <location>
        <begin position="61"/>
        <end position="80"/>
    </location>
</feature>
<dbReference type="InterPro" id="IPR020846">
    <property type="entry name" value="MFS_dom"/>
</dbReference>
<evidence type="ECO:0000256" key="2">
    <source>
        <dbReference type="ARBA" id="ARBA00022448"/>
    </source>
</evidence>
<evidence type="ECO:0000259" key="7">
    <source>
        <dbReference type="PROSITE" id="PS50850"/>
    </source>
</evidence>
<comment type="subcellular location">
    <subcellularLocation>
        <location evidence="1">Cell membrane</location>
        <topology evidence="1">Multi-pass membrane protein</topology>
    </subcellularLocation>
</comment>
<dbReference type="Pfam" id="PF07690">
    <property type="entry name" value="MFS_1"/>
    <property type="match status" value="1"/>
</dbReference>
<dbReference type="AlphaFoldDB" id="A0A133K9Z3"/>
<evidence type="ECO:0000313" key="9">
    <source>
        <dbReference type="Proteomes" id="UP000070376"/>
    </source>
</evidence>
<dbReference type="PANTHER" id="PTHR23531">
    <property type="entry name" value="QUINOLENE RESISTANCE PROTEIN NORA"/>
    <property type="match status" value="1"/>
</dbReference>
<dbReference type="GO" id="GO:0005886">
    <property type="term" value="C:plasma membrane"/>
    <property type="evidence" value="ECO:0007669"/>
    <property type="project" value="UniProtKB-SubCell"/>
</dbReference>
<sequence>MKLPAFYVRNEGVLPLDKPKLWTKDFIMISSTNFFTHVVFYLLMTSIAMYVITAYHASQGMAGLAAGIFVLASLIARLFAGKYLDKIGRKQMLVGGLIVFLAVMLLHFKADSLLYLMVLRFIQGAMHGVITTAAGAIVADIIPNERRGEGTGYYATSMNLAMAIGPFLGILITRFADFHMIVLVSSIIAFIDLISGILLSVPKPAAGHAKVTEMARFKVIDYFEPAAVPISGAVFAVTLAYSSVLSFLSLYAKDIGLTGAATYFFLVYAAALVITRPFTGRWFDERGANVVVYPLFILLIAGFVLLSQAHSGWMLLTAGALIGIGYGTVQSSFQAIAIQLSPPNRKALATSTFFIFLDLASGSGPYLLGTVAGLMDFRMLYLAVSGWVVLCIAVYYAVHGRRAAAGKNKTAAESKF</sequence>
<dbReference type="PROSITE" id="PS00216">
    <property type="entry name" value="SUGAR_TRANSPORT_1"/>
    <property type="match status" value="1"/>
</dbReference>
<feature type="transmembrane region" description="Helical" evidence="6">
    <location>
        <begin position="312"/>
        <end position="336"/>
    </location>
</feature>
<dbReference type="EMBL" id="LRPN01000209">
    <property type="protein sequence ID" value="KWZ76334.1"/>
    <property type="molecule type" value="Genomic_DNA"/>
</dbReference>
<accession>A0A133K9Z3</accession>
<evidence type="ECO:0000256" key="6">
    <source>
        <dbReference type="SAM" id="Phobius"/>
    </source>
</evidence>
<dbReference type="InterPro" id="IPR011701">
    <property type="entry name" value="MFS"/>
</dbReference>
<feature type="transmembrane region" description="Helical" evidence="6">
    <location>
        <begin position="255"/>
        <end position="275"/>
    </location>
</feature>
<feature type="transmembrane region" description="Helical" evidence="6">
    <location>
        <begin position="287"/>
        <end position="306"/>
    </location>
</feature>
<keyword evidence="3 6" id="KW-0812">Transmembrane</keyword>
<organism evidence="8 9">
    <name type="scientific">Heyndrickxia coagulans</name>
    <name type="common">Weizmannia coagulans</name>
    <dbReference type="NCBI Taxonomy" id="1398"/>
    <lineage>
        <taxon>Bacteria</taxon>
        <taxon>Bacillati</taxon>
        <taxon>Bacillota</taxon>
        <taxon>Bacilli</taxon>
        <taxon>Bacillales</taxon>
        <taxon>Bacillaceae</taxon>
        <taxon>Heyndrickxia</taxon>
    </lineage>
</organism>
<dbReference type="PATRIC" id="fig|1398.22.peg.3872"/>
<feature type="domain" description="Major facilitator superfamily (MFS) profile" evidence="7">
    <location>
        <begin position="25"/>
        <end position="403"/>
    </location>
</feature>
<protein>
    <submittedName>
        <fullName evidence="8">Transporter, major facilitator family protein</fullName>
    </submittedName>
</protein>
<feature type="transmembrane region" description="Helical" evidence="6">
    <location>
        <begin position="92"/>
        <end position="108"/>
    </location>
</feature>
<dbReference type="GO" id="GO:0022857">
    <property type="term" value="F:transmembrane transporter activity"/>
    <property type="evidence" value="ECO:0007669"/>
    <property type="project" value="InterPro"/>
</dbReference>
<dbReference type="InterPro" id="IPR036259">
    <property type="entry name" value="MFS_trans_sf"/>
</dbReference>
<dbReference type="PANTHER" id="PTHR23531:SF2">
    <property type="entry name" value="PERMEASE"/>
    <property type="match status" value="1"/>
</dbReference>
<dbReference type="Proteomes" id="UP000070376">
    <property type="component" value="Unassembled WGS sequence"/>
</dbReference>
<keyword evidence="2" id="KW-0813">Transport</keyword>
<comment type="caution">
    <text evidence="8">The sequence shown here is derived from an EMBL/GenBank/DDBJ whole genome shotgun (WGS) entry which is preliminary data.</text>
</comment>
<gene>
    <name evidence="8" type="ORF">HMPREF3213_03866</name>
</gene>
<feature type="transmembrane region" description="Helical" evidence="6">
    <location>
        <begin position="34"/>
        <end position="55"/>
    </location>
</feature>
<evidence type="ECO:0000256" key="5">
    <source>
        <dbReference type="ARBA" id="ARBA00023136"/>
    </source>
</evidence>
<evidence type="ECO:0000256" key="1">
    <source>
        <dbReference type="ARBA" id="ARBA00004651"/>
    </source>
</evidence>
<evidence type="ECO:0000313" key="8">
    <source>
        <dbReference type="EMBL" id="KWZ76334.1"/>
    </source>
</evidence>
<dbReference type="CDD" id="cd17489">
    <property type="entry name" value="MFS_YfcJ_like"/>
    <property type="match status" value="1"/>
</dbReference>
<dbReference type="PROSITE" id="PS00217">
    <property type="entry name" value="SUGAR_TRANSPORT_2"/>
    <property type="match status" value="1"/>
</dbReference>
<dbReference type="PROSITE" id="PS50850">
    <property type="entry name" value="MFS"/>
    <property type="match status" value="1"/>
</dbReference>
<proteinExistence type="predicted"/>
<feature type="transmembrane region" description="Helical" evidence="6">
    <location>
        <begin position="114"/>
        <end position="139"/>
    </location>
</feature>
<feature type="transmembrane region" description="Helical" evidence="6">
    <location>
        <begin position="380"/>
        <end position="398"/>
    </location>
</feature>
<feature type="transmembrane region" description="Helical" evidence="6">
    <location>
        <begin position="348"/>
        <end position="368"/>
    </location>
</feature>
<dbReference type="InterPro" id="IPR052714">
    <property type="entry name" value="MFS_Exporter"/>
</dbReference>
<feature type="transmembrane region" description="Helical" evidence="6">
    <location>
        <begin position="151"/>
        <end position="172"/>
    </location>
</feature>
<keyword evidence="4 6" id="KW-1133">Transmembrane helix</keyword>
<dbReference type="InterPro" id="IPR005829">
    <property type="entry name" value="Sugar_transporter_CS"/>
</dbReference>
<dbReference type="SUPFAM" id="SSF103473">
    <property type="entry name" value="MFS general substrate transporter"/>
    <property type="match status" value="1"/>
</dbReference>
<dbReference type="Gene3D" id="1.20.1250.20">
    <property type="entry name" value="MFS general substrate transporter like domains"/>
    <property type="match status" value="1"/>
</dbReference>
<keyword evidence="5 6" id="KW-0472">Membrane</keyword>
<feature type="transmembrane region" description="Helical" evidence="6">
    <location>
        <begin position="178"/>
        <end position="201"/>
    </location>
</feature>
<name>A0A133K9Z3_HEYCO</name>